<organism evidence="1 2">
    <name type="scientific">Coniosporium tulheliwenetii</name>
    <dbReference type="NCBI Taxonomy" id="3383036"/>
    <lineage>
        <taxon>Eukaryota</taxon>
        <taxon>Fungi</taxon>
        <taxon>Dikarya</taxon>
        <taxon>Ascomycota</taxon>
        <taxon>Pezizomycotina</taxon>
        <taxon>Dothideomycetes</taxon>
        <taxon>Dothideomycetes incertae sedis</taxon>
        <taxon>Coniosporium</taxon>
    </lineage>
</organism>
<reference evidence="1" key="1">
    <citation type="submission" date="2022-10" db="EMBL/GenBank/DDBJ databases">
        <title>Culturing micro-colonial fungi from biological soil crusts in the Mojave desert and describing Neophaeococcomyces mojavensis, and introducing the new genera and species Taxawa tesnikishii.</title>
        <authorList>
            <person name="Kurbessoian T."/>
            <person name="Stajich J.E."/>
        </authorList>
    </citation>
    <scope>NUCLEOTIDE SEQUENCE</scope>
    <source>
        <strain evidence="1">JES_115</strain>
    </source>
</reference>
<dbReference type="Proteomes" id="UP001172680">
    <property type="component" value="Unassembled WGS sequence"/>
</dbReference>
<name>A0ACC2ZPD1_9PEZI</name>
<protein>
    <submittedName>
        <fullName evidence="1">Uncharacterized protein</fullName>
    </submittedName>
</protein>
<proteinExistence type="predicted"/>
<comment type="caution">
    <text evidence="1">The sequence shown here is derived from an EMBL/GenBank/DDBJ whole genome shotgun (WGS) entry which is preliminary data.</text>
</comment>
<evidence type="ECO:0000313" key="1">
    <source>
        <dbReference type="EMBL" id="KAJ9649309.1"/>
    </source>
</evidence>
<gene>
    <name evidence="1" type="ORF">H2199_000084</name>
</gene>
<evidence type="ECO:0000313" key="2">
    <source>
        <dbReference type="Proteomes" id="UP001172680"/>
    </source>
</evidence>
<dbReference type="EMBL" id="JAPDRP010000001">
    <property type="protein sequence ID" value="KAJ9649309.1"/>
    <property type="molecule type" value="Genomic_DNA"/>
</dbReference>
<sequence length="187" mass="20602">MPPLRSPPDSGLELYRSQPQTLSLITAQDTASALHTLQHAAGGGVSLLEPRFLTIANHDPPLSPPLRPFHFRDNPQQTDRATGDSRPATWIKERLTTSPQNHLPVMDGATDISILSEAVQREVTRPAATLHRHRTNNATASGTVEGEPGLTEQELQFIASLDDSPIAHFLKYTCEYLGAFRNFQSKF</sequence>
<accession>A0ACC2ZPD1</accession>
<keyword evidence="2" id="KW-1185">Reference proteome</keyword>